<evidence type="ECO:0000313" key="2">
    <source>
        <dbReference type="EMBL" id="KAJ9140507.1"/>
    </source>
</evidence>
<organism evidence="2 3">
    <name type="scientific">Hevea brasiliensis</name>
    <name type="common">Para rubber tree</name>
    <name type="synonym">Siphonia brasiliensis</name>
    <dbReference type="NCBI Taxonomy" id="3981"/>
    <lineage>
        <taxon>Eukaryota</taxon>
        <taxon>Viridiplantae</taxon>
        <taxon>Streptophyta</taxon>
        <taxon>Embryophyta</taxon>
        <taxon>Tracheophyta</taxon>
        <taxon>Spermatophyta</taxon>
        <taxon>Magnoliopsida</taxon>
        <taxon>eudicotyledons</taxon>
        <taxon>Gunneridae</taxon>
        <taxon>Pentapetalae</taxon>
        <taxon>rosids</taxon>
        <taxon>fabids</taxon>
        <taxon>Malpighiales</taxon>
        <taxon>Euphorbiaceae</taxon>
        <taxon>Crotonoideae</taxon>
        <taxon>Micrandreae</taxon>
        <taxon>Hevea</taxon>
    </lineage>
</organism>
<keyword evidence="3" id="KW-1185">Reference proteome</keyword>
<dbReference type="Proteomes" id="UP001174677">
    <property type="component" value="Chromosome 17"/>
</dbReference>
<feature type="compositionally biased region" description="Polar residues" evidence="1">
    <location>
        <begin position="33"/>
        <end position="51"/>
    </location>
</feature>
<accession>A0ABQ9KL87</accession>
<proteinExistence type="predicted"/>
<feature type="region of interest" description="Disordered" evidence="1">
    <location>
        <begin position="33"/>
        <end position="58"/>
    </location>
</feature>
<evidence type="ECO:0000313" key="3">
    <source>
        <dbReference type="Proteomes" id="UP001174677"/>
    </source>
</evidence>
<name>A0ABQ9KL87_HEVBR</name>
<dbReference type="EMBL" id="JARPOI010000017">
    <property type="protein sequence ID" value="KAJ9140507.1"/>
    <property type="molecule type" value="Genomic_DNA"/>
</dbReference>
<gene>
    <name evidence="2" type="ORF">P3X46_031148</name>
</gene>
<sequence>MADLRGVNIMSVEAAVQKELAHRRKVAILEFLTTPSSDPSPNTMPRSNSGSTHRHSGIKRNAVTSSIEFLTAPQPQELQNRMDLFLQVLPSTLFLLFLLQAAQKR</sequence>
<comment type="caution">
    <text evidence="2">The sequence shown here is derived from an EMBL/GenBank/DDBJ whole genome shotgun (WGS) entry which is preliminary data.</text>
</comment>
<reference evidence="2" key="1">
    <citation type="journal article" date="2023" name="Plant Biotechnol. J.">
        <title>Chromosome-level wild Hevea brasiliensis genome provides new tools for genomic-assisted breeding and valuable loci to elevate rubber yield.</title>
        <authorList>
            <person name="Cheng H."/>
            <person name="Song X."/>
            <person name="Hu Y."/>
            <person name="Wu T."/>
            <person name="Yang Q."/>
            <person name="An Z."/>
            <person name="Feng S."/>
            <person name="Deng Z."/>
            <person name="Wu W."/>
            <person name="Zeng X."/>
            <person name="Tu M."/>
            <person name="Wang X."/>
            <person name="Huang H."/>
        </authorList>
    </citation>
    <scope>NUCLEOTIDE SEQUENCE</scope>
    <source>
        <strain evidence="2">MT/VB/25A 57/8</strain>
    </source>
</reference>
<protein>
    <submittedName>
        <fullName evidence="2">Uncharacterized protein</fullName>
    </submittedName>
</protein>
<evidence type="ECO:0000256" key="1">
    <source>
        <dbReference type="SAM" id="MobiDB-lite"/>
    </source>
</evidence>